<evidence type="ECO:0000259" key="2">
    <source>
        <dbReference type="Pfam" id="PF10680"/>
    </source>
</evidence>
<dbReference type="Pfam" id="PF26176">
    <property type="entry name" value="zf_C2H2_17_2"/>
    <property type="match status" value="1"/>
</dbReference>
<evidence type="ECO:0000313" key="5">
    <source>
        <dbReference type="Proteomes" id="UP000616885"/>
    </source>
</evidence>
<evidence type="ECO:0000313" key="4">
    <source>
        <dbReference type="EMBL" id="KAF9750684.1"/>
    </source>
</evidence>
<feature type="region of interest" description="Disordered" evidence="1">
    <location>
        <begin position="282"/>
        <end position="386"/>
    </location>
</feature>
<dbReference type="EMBL" id="JADCTT010000006">
    <property type="protein sequence ID" value="KAF9750684.1"/>
    <property type="molecule type" value="Genomic_DNA"/>
</dbReference>
<organism evidence="4 5">
    <name type="scientific">Bionectria ochroleuca</name>
    <name type="common">Gliocladium roseum</name>
    <dbReference type="NCBI Taxonomy" id="29856"/>
    <lineage>
        <taxon>Eukaryota</taxon>
        <taxon>Fungi</taxon>
        <taxon>Dikarya</taxon>
        <taxon>Ascomycota</taxon>
        <taxon>Pezizomycotina</taxon>
        <taxon>Sordariomycetes</taxon>
        <taxon>Hypocreomycetidae</taxon>
        <taxon>Hypocreales</taxon>
        <taxon>Bionectriaceae</taxon>
        <taxon>Clonostachys</taxon>
    </lineage>
</organism>
<dbReference type="Proteomes" id="UP000616885">
    <property type="component" value="Unassembled WGS sequence"/>
</dbReference>
<feature type="region of interest" description="Disordered" evidence="1">
    <location>
        <begin position="176"/>
        <end position="250"/>
    </location>
</feature>
<comment type="caution">
    <text evidence="4">The sequence shown here is derived from an EMBL/GenBank/DDBJ whole genome shotgun (WGS) entry which is preliminary data.</text>
</comment>
<feature type="compositionally biased region" description="Low complexity" evidence="1">
    <location>
        <begin position="490"/>
        <end position="508"/>
    </location>
</feature>
<feature type="region of interest" description="Disordered" evidence="1">
    <location>
        <begin position="489"/>
        <end position="535"/>
    </location>
</feature>
<dbReference type="AlphaFoldDB" id="A0A8H7TJJ2"/>
<accession>A0A8H7TJJ2</accession>
<feature type="compositionally biased region" description="Polar residues" evidence="1">
    <location>
        <begin position="240"/>
        <end position="250"/>
    </location>
</feature>
<feature type="domain" description="Rrn9" evidence="2">
    <location>
        <begin position="61"/>
        <end position="121"/>
    </location>
</feature>
<evidence type="ECO:0008006" key="6">
    <source>
        <dbReference type="Google" id="ProtNLM"/>
    </source>
</evidence>
<feature type="domain" description="C2H2-domain containing protein second zinc finger" evidence="3">
    <location>
        <begin position="536"/>
        <end position="564"/>
    </location>
</feature>
<evidence type="ECO:0000259" key="3">
    <source>
        <dbReference type="Pfam" id="PF26176"/>
    </source>
</evidence>
<reference evidence="4" key="1">
    <citation type="submission" date="2020-10" db="EMBL/GenBank/DDBJ databases">
        <title>High-Quality Genome Resource of Clonostachys rosea strain S41 by Oxford Nanopore Long-Read Sequencing.</title>
        <authorList>
            <person name="Wang H."/>
        </authorList>
    </citation>
    <scope>NUCLEOTIDE SEQUENCE</scope>
    <source>
        <strain evidence="4">S41</strain>
    </source>
</reference>
<gene>
    <name evidence="4" type="ORF">IM811_014904</name>
</gene>
<dbReference type="InterPro" id="IPR019622">
    <property type="entry name" value="Rrn9_dom"/>
</dbReference>
<feature type="compositionally biased region" description="Basic and acidic residues" evidence="1">
    <location>
        <begin position="207"/>
        <end position="217"/>
    </location>
</feature>
<feature type="compositionally biased region" description="Basic and acidic residues" evidence="1">
    <location>
        <begin position="342"/>
        <end position="359"/>
    </location>
</feature>
<evidence type="ECO:0000256" key="1">
    <source>
        <dbReference type="SAM" id="MobiDB-lite"/>
    </source>
</evidence>
<protein>
    <recommendedName>
        <fullName evidence="6">Rrn9 domain-containing protein</fullName>
    </recommendedName>
</protein>
<feature type="compositionally biased region" description="Low complexity" evidence="1">
    <location>
        <begin position="286"/>
        <end position="298"/>
    </location>
</feature>
<feature type="region of interest" description="Disordered" evidence="1">
    <location>
        <begin position="599"/>
        <end position="635"/>
    </location>
</feature>
<sequence>MDSEQSTQTSATAWDLDKDEIASIASDELHQNRPNRWTGPKSTWRTLTEEERLLWQSMKRLEDQDLAIHLYNTFALKKRGRDPETAQDLIVQNMNGEESIWAPPKLWSAWPLKESQLPDEDLVATKDDPDEECTFRMEETKPPSSVLEEEIGALILRIAKDKFNKRMDKASAVYPSVEDEEAMATSSSQGSDEDAQESRTVSTGLEPGDRSARRLKTEEEEDYVNDGMDLHERRSHQQKTSKTFEPAVSSNDELSYKLLTPAVRHILSQLDDTLRKLHRSRTVGLSYQSDSSTDYSSDGGNGGQSSRTRGRPRRATTDSGPDKPQSPKLKTTKRGRPRKAQVPREGESQQEFQERIARESHRRLPPKAKDADDDIPPNSDAARTTKTAYAMRKVSRWGLRDWSDVVGAASLARFSPAVIARTTQRCANLFGESMVVRHLHEVPASAGTGVQTVNYRPEPIQLADEDDMELDSDDASDHLSTASRLQRRIASQASSLAPPSSASPASSPRRGRRRSVSTASRANNSRSPSRSSVGQHLCPVIACDRAVVGFARRSNLKRHMEIVHGKQAQAAAPVSDVDSDDEVVGAIHVDGFLKPIAQGRGWRGGDIQKRQRKKLHGERRVKESNPCGNASRDSE</sequence>
<dbReference type="InterPro" id="IPR059095">
    <property type="entry name" value="Znf_C2H2_17_2nd"/>
</dbReference>
<feature type="compositionally biased region" description="Basic residues" evidence="1">
    <location>
        <begin position="330"/>
        <end position="341"/>
    </location>
</feature>
<dbReference type="Gene3D" id="3.30.160.60">
    <property type="entry name" value="Classic Zinc Finger"/>
    <property type="match status" value="1"/>
</dbReference>
<name>A0A8H7TJJ2_BIOOC</name>
<dbReference type="Pfam" id="PF10680">
    <property type="entry name" value="RRN9"/>
    <property type="match status" value="1"/>
</dbReference>
<proteinExistence type="predicted"/>
<feature type="compositionally biased region" description="Low complexity" evidence="1">
    <location>
        <begin position="516"/>
        <end position="532"/>
    </location>
</feature>